<reference evidence="3 4" key="1">
    <citation type="submission" date="2016-10" db="EMBL/GenBank/DDBJ databases">
        <authorList>
            <person name="de Groot N.N."/>
        </authorList>
    </citation>
    <scope>NUCLEOTIDE SEQUENCE [LARGE SCALE GENOMIC DNA]</scope>
    <source>
        <strain evidence="3 4">CGMCC 4.6533</strain>
    </source>
</reference>
<organism evidence="3 4">
    <name type="scientific">Nonomuraea jiangxiensis</name>
    <dbReference type="NCBI Taxonomy" id="633440"/>
    <lineage>
        <taxon>Bacteria</taxon>
        <taxon>Bacillati</taxon>
        <taxon>Actinomycetota</taxon>
        <taxon>Actinomycetes</taxon>
        <taxon>Streptosporangiales</taxon>
        <taxon>Streptosporangiaceae</taxon>
        <taxon>Nonomuraea</taxon>
    </lineage>
</organism>
<proteinExistence type="predicted"/>
<gene>
    <name evidence="3" type="ORF">SAMN05421869_13129</name>
</gene>
<evidence type="ECO:0000256" key="2">
    <source>
        <dbReference type="SAM" id="Phobius"/>
    </source>
</evidence>
<evidence type="ECO:0000256" key="1">
    <source>
        <dbReference type="SAM" id="MobiDB-lite"/>
    </source>
</evidence>
<dbReference type="Gene3D" id="2.40.50.120">
    <property type="match status" value="1"/>
</dbReference>
<name>A0A1G9N4C9_9ACTN</name>
<feature type="compositionally biased region" description="Low complexity" evidence="1">
    <location>
        <begin position="183"/>
        <end position="193"/>
    </location>
</feature>
<dbReference type="STRING" id="633440.SAMN05421869_13129"/>
<accession>A0A1G9N4C9</accession>
<protein>
    <recommendedName>
        <fullName evidence="5">Tissue inhibitor of metalloproteinase</fullName>
    </recommendedName>
</protein>
<dbReference type="InterPro" id="IPR008993">
    <property type="entry name" value="TIMP-like_OB-fold"/>
</dbReference>
<feature type="transmembrane region" description="Helical" evidence="2">
    <location>
        <begin position="42"/>
        <end position="64"/>
    </location>
</feature>
<evidence type="ECO:0000313" key="4">
    <source>
        <dbReference type="Proteomes" id="UP000199202"/>
    </source>
</evidence>
<dbReference type="EMBL" id="FNDJ01000031">
    <property type="protein sequence ID" value="SDL81151.1"/>
    <property type="molecule type" value="Genomic_DNA"/>
</dbReference>
<feature type="region of interest" description="Disordered" evidence="1">
    <location>
        <begin position="164"/>
        <end position="193"/>
    </location>
</feature>
<keyword evidence="2" id="KW-0812">Transmembrane</keyword>
<evidence type="ECO:0000313" key="3">
    <source>
        <dbReference type="EMBL" id="SDL81151.1"/>
    </source>
</evidence>
<dbReference type="SUPFAM" id="SSF50242">
    <property type="entry name" value="TIMP-like"/>
    <property type="match status" value="1"/>
</dbReference>
<dbReference type="Proteomes" id="UP000199202">
    <property type="component" value="Unassembled WGS sequence"/>
</dbReference>
<evidence type="ECO:0008006" key="5">
    <source>
        <dbReference type="Google" id="ProtNLM"/>
    </source>
</evidence>
<keyword evidence="2" id="KW-0472">Membrane</keyword>
<dbReference type="AlphaFoldDB" id="A0A1G9N4C9"/>
<feature type="transmembrane region" description="Helical" evidence="2">
    <location>
        <begin position="230"/>
        <end position="252"/>
    </location>
</feature>
<keyword evidence="4" id="KW-1185">Reference proteome</keyword>
<sequence length="261" mass="26557">MINAVVGEMPESRAYDSRGTGLQHHGGMHHRHPRTAARSSSVTLRLLALLALVAALVTVTSTAAHACKCAEMTPAAAVANAKAVFTGTATAARVTESGPVGARAVYTFRADNVYKGTPAARYTVTTNVDSAACGYSFTKGTRYLVFATSGTGIVPEAGLSSGSCAGNRPVAPGTGPLRPTEEGPPGQAGPAGPVDAALVAALGSPTRVSAMSPQGVQAQPARATATSLDWRWTATGAALVALILIAGLTLIIRRRRAARQS</sequence>
<keyword evidence="2" id="KW-1133">Transmembrane helix</keyword>
<feature type="region of interest" description="Disordered" evidence="1">
    <location>
        <begin position="1"/>
        <end position="33"/>
    </location>
</feature>